<dbReference type="Proteomes" id="UP000015102">
    <property type="component" value="Unassembled WGS sequence"/>
</dbReference>
<dbReference type="HOGENOM" id="CLU_2963428_0_0_1"/>
<dbReference type="EMBL" id="CAQQ02090515">
    <property type="status" value="NOT_ANNOTATED_CDS"/>
    <property type="molecule type" value="Genomic_DNA"/>
</dbReference>
<proteinExistence type="predicted"/>
<dbReference type="AlphaFoldDB" id="T1GIY6"/>
<protein>
    <submittedName>
        <fullName evidence="1">Uncharacterized protein</fullName>
    </submittedName>
</protein>
<keyword evidence="2" id="KW-1185">Reference proteome</keyword>
<reference evidence="1" key="2">
    <citation type="submission" date="2015-06" db="UniProtKB">
        <authorList>
            <consortium name="EnsemblMetazoa"/>
        </authorList>
    </citation>
    <scope>IDENTIFICATION</scope>
</reference>
<dbReference type="EMBL" id="CAQQ02090517">
    <property type="status" value="NOT_ANNOTATED_CDS"/>
    <property type="molecule type" value="Genomic_DNA"/>
</dbReference>
<reference evidence="2" key="1">
    <citation type="submission" date="2013-02" db="EMBL/GenBank/DDBJ databases">
        <authorList>
            <person name="Hughes D."/>
        </authorList>
    </citation>
    <scope>NUCLEOTIDE SEQUENCE</scope>
    <source>
        <strain>Durham</strain>
        <strain evidence="2">NC isolate 2 -- Noor lab</strain>
    </source>
</reference>
<evidence type="ECO:0000313" key="1">
    <source>
        <dbReference type="EnsemblMetazoa" id="MESCA003423-PA"/>
    </source>
</evidence>
<name>T1GIY6_MEGSC</name>
<dbReference type="EMBL" id="CAQQ02090516">
    <property type="status" value="NOT_ANNOTATED_CDS"/>
    <property type="molecule type" value="Genomic_DNA"/>
</dbReference>
<sequence length="59" mass="6832">MEIKTEPEESFGTEFPEEEIKSECMDIEEAKSSPENSNKFCYLTNELPNIFARYSSSLM</sequence>
<dbReference type="EnsemblMetazoa" id="MESCA003423-RA">
    <property type="protein sequence ID" value="MESCA003423-PA"/>
    <property type="gene ID" value="MESCA003423"/>
</dbReference>
<organism evidence="1 2">
    <name type="scientific">Megaselia scalaris</name>
    <name type="common">Humpbacked fly</name>
    <name type="synonym">Phora scalaris</name>
    <dbReference type="NCBI Taxonomy" id="36166"/>
    <lineage>
        <taxon>Eukaryota</taxon>
        <taxon>Metazoa</taxon>
        <taxon>Ecdysozoa</taxon>
        <taxon>Arthropoda</taxon>
        <taxon>Hexapoda</taxon>
        <taxon>Insecta</taxon>
        <taxon>Pterygota</taxon>
        <taxon>Neoptera</taxon>
        <taxon>Endopterygota</taxon>
        <taxon>Diptera</taxon>
        <taxon>Brachycera</taxon>
        <taxon>Muscomorpha</taxon>
        <taxon>Platypezoidea</taxon>
        <taxon>Phoridae</taxon>
        <taxon>Megaseliini</taxon>
        <taxon>Megaselia</taxon>
    </lineage>
</organism>
<evidence type="ECO:0000313" key="2">
    <source>
        <dbReference type="Proteomes" id="UP000015102"/>
    </source>
</evidence>
<accession>T1GIY6</accession>